<feature type="compositionally biased region" description="Polar residues" evidence="1">
    <location>
        <begin position="215"/>
        <end position="244"/>
    </location>
</feature>
<gene>
    <name evidence="2" type="ORF">AVEN_149354_1</name>
</gene>
<reference evidence="2 3" key="1">
    <citation type="journal article" date="2019" name="Sci. Rep.">
        <title>Orb-weaving spider Araneus ventricosus genome elucidates the spidroin gene catalogue.</title>
        <authorList>
            <person name="Kono N."/>
            <person name="Nakamura H."/>
            <person name="Ohtoshi R."/>
            <person name="Moran D.A.P."/>
            <person name="Shinohara A."/>
            <person name="Yoshida Y."/>
            <person name="Fujiwara M."/>
            <person name="Mori M."/>
            <person name="Tomita M."/>
            <person name="Arakawa K."/>
        </authorList>
    </citation>
    <scope>NUCLEOTIDE SEQUENCE [LARGE SCALE GENOMIC DNA]</scope>
</reference>
<evidence type="ECO:0000313" key="3">
    <source>
        <dbReference type="Proteomes" id="UP000499080"/>
    </source>
</evidence>
<dbReference type="AlphaFoldDB" id="A0A4Y2R7C9"/>
<evidence type="ECO:0000256" key="1">
    <source>
        <dbReference type="SAM" id="MobiDB-lite"/>
    </source>
</evidence>
<evidence type="ECO:0000313" key="2">
    <source>
        <dbReference type="EMBL" id="GBN71380.1"/>
    </source>
</evidence>
<proteinExistence type="predicted"/>
<keyword evidence="3" id="KW-1185">Reference proteome</keyword>
<feature type="region of interest" description="Disordered" evidence="1">
    <location>
        <begin position="199"/>
        <end position="244"/>
    </location>
</feature>
<name>A0A4Y2R7C9_ARAVE</name>
<protein>
    <recommendedName>
        <fullName evidence="4">Pre-C2HC domain-containing protein</fullName>
    </recommendedName>
</protein>
<evidence type="ECO:0008006" key="4">
    <source>
        <dbReference type="Google" id="ProtNLM"/>
    </source>
</evidence>
<dbReference type="EMBL" id="BGPR01015978">
    <property type="protein sequence ID" value="GBN71380.1"/>
    <property type="molecule type" value="Genomic_DNA"/>
</dbReference>
<sequence length="301" mass="33066">MDSSQSESGTQPSLTAFRTRMRFCHVPPSSNISEIRTLHHWPTPPSTTNYIRRPRLSHTTSSPVINEITASSLASEGEFLRCEQTPVQRTSRSGHKFSAQKGESRGCAARIAPHHLVLSCESASSYLTLSQGVYCTKGDHPSRECPSKGKPDAPIKCTNCNGPHTANYRGCPRYPKNIQRSKLQTGKSFAEAARTNTQNVNKPAAPNAHTPTLMPGQNVNKQSPQNRLEQTGPRTHPTVNNGSLPTGEGLNEVMALVAEVHKIFQGITNISETLRNIQATDNVWEKFMILTEAFRPNCVTP</sequence>
<organism evidence="2 3">
    <name type="scientific">Araneus ventricosus</name>
    <name type="common">Orbweaver spider</name>
    <name type="synonym">Epeira ventricosa</name>
    <dbReference type="NCBI Taxonomy" id="182803"/>
    <lineage>
        <taxon>Eukaryota</taxon>
        <taxon>Metazoa</taxon>
        <taxon>Ecdysozoa</taxon>
        <taxon>Arthropoda</taxon>
        <taxon>Chelicerata</taxon>
        <taxon>Arachnida</taxon>
        <taxon>Araneae</taxon>
        <taxon>Araneomorphae</taxon>
        <taxon>Entelegynae</taxon>
        <taxon>Araneoidea</taxon>
        <taxon>Araneidae</taxon>
        <taxon>Araneus</taxon>
    </lineage>
</organism>
<comment type="caution">
    <text evidence="2">The sequence shown here is derived from an EMBL/GenBank/DDBJ whole genome shotgun (WGS) entry which is preliminary data.</text>
</comment>
<accession>A0A4Y2R7C9</accession>
<dbReference type="Proteomes" id="UP000499080">
    <property type="component" value="Unassembled WGS sequence"/>
</dbReference>